<accession>A0A978VZI0</accession>
<evidence type="ECO:0000313" key="8">
    <source>
        <dbReference type="Proteomes" id="UP000813462"/>
    </source>
</evidence>
<dbReference type="PROSITE" id="PS51059">
    <property type="entry name" value="PARP_CATALYTIC"/>
    <property type="match status" value="1"/>
</dbReference>
<dbReference type="PANTHER" id="PTHR32263">
    <property type="entry name" value="INACTIVE POLY [ADP-RIBOSE] POLYMERASE SRO4-RELATED"/>
    <property type="match status" value="1"/>
</dbReference>
<comment type="subcellular location">
    <subcellularLocation>
        <location evidence="1">Nucleus</location>
    </subcellularLocation>
</comment>
<proteinExistence type="predicted"/>
<evidence type="ECO:0000259" key="5">
    <source>
        <dbReference type="PROSITE" id="PS51059"/>
    </source>
</evidence>
<dbReference type="PANTHER" id="PTHR32263:SF14">
    <property type="entry name" value="INACTIVE POLY [ADP-RIBOSE] POLYMERASE SRO2-RELATED"/>
    <property type="match status" value="1"/>
</dbReference>
<keyword evidence="2" id="KW-0217">Developmental protein</keyword>
<dbReference type="InterPro" id="IPR012317">
    <property type="entry name" value="Poly(ADP-ribose)pol_cat_dom"/>
</dbReference>
<dbReference type="GO" id="GO:0003950">
    <property type="term" value="F:NAD+ poly-ADP-ribosyltransferase activity"/>
    <property type="evidence" value="ECO:0007669"/>
    <property type="project" value="InterPro"/>
</dbReference>
<gene>
    <name evidence="7" type="ORF">FEM48_Zijuj01G0058800</name>
</gene>
<evidence type="ECO:0008006" key="9">
    <source>
        <dbReference type="Google" id="ProtNLM"/>
    </source>
</evidence>
<sequence length="327" mass="36436">MDQNLMEDQISMTVDDDEILNYGSETDEEVHSKIGSHLFEVFAQIGMVSVGEGSMEHEETKRSFLLGMGLVSKDTNIVAINKIKPNFSLTRQAKVKSFQIFSEAVTEKCGGDANIKHAWYGGSRDEICGIVSHGFSSCATNAKQDFHGVGVQLFPVKLSIDGALSSVADESGVRHILLCRVIIGKPEVVKSSKQFHPSSNEFDSGVDNLLFPRKYIIWNAFINSHIFPEYVISFKSPCLKEFQRKQAGNALKPLKPPKSPWISFPTLISILSEILPPKKSSEIVKCHNEFRAKKIRRTQLVQKVRTIAGDKLLDAVIKSINNIRKKS</sequence>
<evidence type="ECO:0000256" key="1">
    <source>
        <dbReference type="ARBA" id="ARBA00004123"/>
    </source>
</evidence>
<dbReference type="AlphaFoldDB" id="A0A978VZI0"/>
<dbReference type="SUPFAM" id="SSF56399">
    <property type="entry name" value="ADP-ribosylation"/>
    <property type="match status" value="1"/>
</dbReference>
<feature type="domain" description="RST" evidence="6">
    <location>
        <begin position="255"/>
        <end position="326"/>
    </location>
</feature>
<evidence type="ECO:0000256" key="4">
    <source>
        <dbReference type="ARBA" id="ARBA00023242"/>
    </source>
</evidence>
<protein>
    <recommendedName>
        <fullName evidence="9">Inactive poly [ADP-ribose] polymerase SRO2</fullName>
    </recommendedName>
</protein>
<keyword evidence="4" id="KW-0539">Nucleus</keyword>
<dbReference type="EMBL" id="JAEACU010000001">
    <property type="protein sequence ID" value="KAH7545114.1"/>
    <property type="molecule type" value="Genomic_DNA"/>
</dbReference>
<evidence type="ECO:0000259" key="6">
    <source>
        <dbReference type="PROSITE" id="PS51879"/>
    </source>
</evidence>
<dbReference type="InterPro" id="IPR044964">
    <property type="entry name" value="RCD1/SRO1-5"/>
</dbReference>
<dbReference type="Pfam" id="PF12174">
    <property type="entry name" value="RST"/>
    <property type="match status" value="1"/>
</dbReference>
<dbReference type="InterPro" id="IPR022003">
    <property type="entry name" value="RST"/>
</dbReference>
<evidence type="ECO:0000256" key="2">
    <source>
        <dbReference type="ARBA" id="ARBA00022473"/>
    </source>
</evidence>
<feature type="domain" description="PARP catalytic" evidence="5">
    <location>
        <begin position="36"/>
        <end position="255"/>
    </location>
</feature>
<name>A0A978VZI0_ZIZJJ</name>
<evidence type="ECO:0000313" key="7">
    <source>
        <dbReference type="EMBL" id="KAH7545114.1"/>
    </source>
</evidence>
<reference evidence="7" key="1">
    <citation type="journal article" date="2021" name="Front. Plant Sci.">
        <title>Chromosome-Scale Genome Assembly for Chinese Sour Jujube and Insights Into Its Genome Evolution and Domestication Signature.</title>
        <authorList>
            <person name="Shen L.-Y."/>
            <person name="Luo H."/>
            <person name="Wang X.-L."/>
            <person name="Wang X.-M."/>
            <person name="Qiu X.-J."/>
            <person name="Liu H."/>
            <person name="Zhou S.-S."/>
            <person name="Jia K.-H."/>
            <person name="Nie S."/>
            <person name="Bao Y.-T."/>
            <person name="Zhang R.-G."/>
            <person name="Yun Q.-Z."/>
            <person name="Chai Y.-H."/>
            <person name="Lu J.-Y."/>
            <person name="Li Y."/>
            <person name="Zhao S.-W."/>
            <person name="Mao J.-F."/>
            <person name="Jia S.-G."/>
            <person name="Mao Y.-M."/>
        </authorList>
    </citation>
    <scope>NUCLEOTIDE SEQUENCE</scope>
    <source>
        <strain evidence="7">AT0</strain>
        <tissue evidence="7">Leaf</tissue>
    </source>
</reference>
<comment type="caution">
    <text evidence="7">The sequence shown here is derived from an EMBL/GenBank/DDBJ whole genome shotgun (WGS) entry which is preliminary data.</text>
</comment>
<dbReference type="Proteomes" id="UP000813462">
    <property type="component" value="Unassembled WGS sequence"/>
</dbReference>
<organism evidence="7 8">
    <name type="scientific">Ziziphus jujuba var. spinosa</name>
    <dbReference type="NCBI Taxonomy" id="714518"/>
    <lineage>
        <taxon>Eukaryota</taxon>
        <taxon>Viridiplantae</taxon>
        <taxon>Streptophyta</taxon>
        <taxon>Embryophyta</taxon>
        <taxon>Tracheophyta</taxon>
        <taxon>Spermatophyta</taxon>
        <taxon>Magnoliopsida</taxon>
        <taxon>eudicotyledons</taxon>
        <taxon>Gunneridae</taxon>
        <taxon>Pentapetalae</taxon>
        <taxon>rosids</taxon>
        <taxon>fabids</taxon>
        <taxon>Rosales</taxon>
        <taxon>Rhamnaceae</taxon>
        <taxon>Paliureae</taxon>
        <taxon>Ziziphus</taxon>
    </lineage>
</organism>
<evidence type="ECO:0000256" key="3">
    <source>
        <dbReference type="ARBA" id="ARBA00023016"/>
    </source>
</evidence>
<keyword evidence="3" id="KW-0346">Stress response</keyword>
<dbReference type="PROSITE" id="PS51879">
    <property type="entry name" value="RST"/>
    <property type="match status" value="1"/>
</dbReference>
<dbReference type="Gene3D" id="3.90.228.10">
    <property type="match status" value="1"/>
</dbReference>
<dbReference type="GO" id="GO:0005634">
    <property type="term" value="C:nucleus"/>
    <property type="evidence" value="ECO:0007669"/>
    <property type="project" value="UniProtKB-SubCell"/>
</dbReference>